<name>A0A1M7PYU0_9ACTN</name>
<dbReference type="Proteomes" id="UP000184111">
    <property type="component" value="Unassembled WGS sequence"/>
</dbReference>
<dbReference type="AlphaFoldDB" id="A0A1M7PYU0"/>
<protein>
    <submittedName>
        <fullName evidence="1">Uncharacterized protein</fullName>
    </submittedName>
</protein>
<evidence type="ECO:0000313" key="2">
    <source>
        <dbReference type="Proteomes" id="UP000184111"/>
    </source>
</evidence>
<evidence type="ECO:0000313" key="1">
    <source>
        <dbReference type="EMBL" id="SHN22907.1"/>
    </source>
</evidence>
<accession>A0A1M7PYU0</accession>
<gene>
    <name evidence="1" type="ORF">SAMN05216499_12752</name>
</gene>
<reference evidence="1 2" key="1">
    <citation type="submission" date="2016-11" db="EMBL/GenBank/DDBJ databases">
        <authorList>
            <person name="Jaros S."/>
            <person name="Januszkiewicz K."/>
            <person name="Wedrychowicz H."/>
        </authorList>
    </citation>
    <scope>NUCLEOTIDE SEQUENCE [LARGE SCALE GENOMIC DNA]</scope>
    <source>
        <strain evidence="1 2">CGMCC 4.2025</strain>
    </source>
</reference>
<dbReference type="EMBL" id="FRBI01000027">
    <property type="protein sequence ID" value="SHN22907.1"/>
    <property type="molecule type" value="Genomic_DNA"/>
</dbReference>
<keyword evidence="2" id="KW-1185">Reference proteome</keyword>
<organism evidence="1 2">
    <name type="scientific">Actinacidiphila paucisporea</name>
    <dbReference type="NCBI Taxonomy" id="310782"/>
    <lineage>
        <taxon>Bacteria</taxon>
        <taxon>Bacillati</taxon>
        <taxon>Actinomycetota</taxon>
        <taxon>Actinomycetes</taxon>
        <taxon>Kitasatosporales</taxon>
        <taxon>Streptomycetaceae</taxon>
        <taxon>Actinacidiphila</taxon>
    </lineage>
</organism>
<dbReference type="STRING" id="310782.SAMN05216499_12752"/>
<proteinExistence type="predicted"/>
<sequence>MALAVIRNISPARTLPTQRDVKDFEQRIVNLVALFVAAANLTDSHIGNARAAIFEFTRISSGPLWTASCDDADLSRR</sequence>